<dbReference type="Pfam" id="PF00013">
    <property type="entry name" value="KH_1"/>
    <property type="match status" value="5"/>
</dbReference>
<reference evidence="5" key="1">
    <citation type="submission" date="2014-09" db="EMBL/GenBank/DDBJ databases">
        <title>Transcriptome-wide evaluation of reference genes for quantitative real-time PCR in Ornithogalum saundersiae tissues during plant development and under stress conditions.</title>
        <authorList>
            <person name="Kong J.-Q."/>
        </authorList>
    </citation>
    <scope>NUCLEOTIDE SEQUENCE</scope>
</reference>
<proteinExistence type="evidence at transcript level"/>
<evidence type="ECO:0000256" key="3">
    <source>
        <dbReference type="SAM" id="MobiDB-lite"/>
    </source>
</evidence>
<dbReference type="Gene3D" id="3.30.1370.10">
    <property type="entry name" value="K Homology domain, type 1"/>
    <property type="match status" value="5"/>
</dbReference>
<gene>
    <name evidence="5" type="primary">KHDP-2</name>
</gene>
<dbReference type="CDD" id="cd22459">
    <property type="entry name" value="KH-I_PEPPER_rpt1_like"/>
    <property type="match status" value="2"/>
</dbReference>
<dbReference type="EMBL" id="KM978020">
    <property type="protein sequence ID" value="AIZ68203.1"/>
    <property type="molecule type" value="mRNA"/>
</dbReference>
<protein>
    <submittedName>
        <fullName evidence="5">KH domain-containing protein At4g18375-like protein</fullName>
    </submittedName>
</protein>
<name>A0A0A7LYW1_ALBBR</name>
<dbReference type="SMART" id="SM00322">
    <property type="entry name" value="KH"/>
    <property type="match status" value="5"/>
</dbReference>
<feature type="domain" description="K Homology" evidence="4">
    <location>
        <begin position="35"/>
        <end position="118"/>
    </location>
</feature>
<dbReference type="InterPro" id="IPR036612">
    <property type="entry name" value="KH_dom_type_1_sf"/>
</dbReference>
<feature type="domain" description="K Homology" evidence="4">
    <location>
        <begin position="541"/>
        <end position="611"/>
    </location>
</feature>
<feature type="region of interest" description="Disordered" evidence="3">
    <location>
        <begin position="1"/>
        <end position="30"/>
    </location>
</feature>
<dbReference type="PROSITE" id="PS50084">
    <property type="entry name" value="KH_TYPE_1"/>
    <property type="match status" value="5"/>
</dbReference>
<dbReference type="SUPFAM" id="SSF54791">
    <property type="entry name" value="Eukaryotic type KH-domain (KH-domain type I)"/>
    <property type="match status" value="5"/>
</dbReference>
<dbReference type="AlphaFoldDB" id="A0A0A7LYW1"/>
<feature type="domain" description="K Homology" evidence="4">
    <location>
        <begin position="300"/>
        <end position="373"/>
    </location>
</feature>
<evidence type="ECO:0000313" key="5">
    <source>
        <dbReference type="EMBL" id="AIZ68203.1"/>
    </source>
</evidence>
<dbReference type="InterPro" id="IPR004087">
    <property type="entry name" value="KH_dom"/>
</dbReference>
<accession>A0A0A7LYW1</accession>
<keyword evidence="1" id="KW-0677">Repeat</keyword>
<evidence type="ECO:0000256" key="2">
    <source>
        <dbReference type="PROSITE-ProRule" id="PRU00117"/>
    </source>
</evidence>
<dbReference type="CDD" id="cd22460">
    <property type="entry name" value="KH-I_PEPPER_rpt2_like"/>
    <property type="match status" value="1"/>
</dbReference>
<keyword evidence="2" id="KW-0694">RNA-binding</keyword>
<evidence type="ECO:0000259" key="4">
    <source>
        <dbReference type="SMART" id="SM00322"/>
    </source>
</evidence>
<sequence length="613" mass="65737">MGETGKRSRYDRDGNNDGKNQKKRVTNKENSDEGDLVVYRILCPNDVIGSVIGKSGKVINSLRQESHSRIKIVDPFPGAVKRVITIYCHVRDRDGTEVDEDDEEPICPAQYALLKVHSTIVNAIANTDDSDQRQKEEAHLLVPASQAAAVIGKSGATIKRLRSKTGANIKVNPKDPNDVTHSCAMSFDNFLQITGDAEAVKKALYAVSAIMYRFSPREEISLDTSVPELPSIIIPSDLPIYHAGSFFPGADAVIPPSRTVPAAVNAAPQGTDLHGFVDPASAWQTALPVVPGFSGQSRSEELIVRVLCPSDKIGRVIGKGGSTVKSIRQTSGARVEVDDKKHDIEECIITVTSTESTEDFKSAAVEAVLLLQSKINDEDEETVSIRLLVPSKVIGCLIGKSGSIINEMRKKTKADIRISKGEKPKHASANDELVEVSGEVGNVRDALLQIILRLREDALRDRDGSRNNPPVDSVYSNSMSVAPVLPTAPQVAPLSYDRADADRGGLGTFAGGTLYGYGSLQGGDSGYGSLSSYSSKGYGGLPLYNEVVIPASALSKVMGKGGANIDNIRKISGANVEIVDSKSSRSERVALISGAPEQKRAAEDMIRLFIMST</sequence>
<evidence type="ECO:0000256" key="1">
    <source>
        <dbReference type="ARBA" id="ARBA00022737"/>
    </source>
</evidence>
<dbReference type="PANTHER" id="PTHR10288">
    <property type="entry name" value="KH DOMAIN CONTAINING RNA BINDING PROTEIN"/>
    <property type="match status" value="1"/>
</dbReference>
<dbReference type="InterPro" id="IPR004088">
    <property type="entry name" value="KH_dom_type_1"/>
</dbReference>
<organism evidence="5">
    <name type="scientific">Albuca bracteata</name>
    <name type="common">False sea onion</name>
    <name type="synonym">Ornithogalum longebracteatum</name>
    <dbReference type="NCBI Taxonomy" id="82047"/>
    <lineage>
        <taxon>Eukaryota</taxon>
        <taxon>Viridiplantae</taxon>
        <taxon>Streptophyta</taxon>
        <taxon>Embryophyta</taxon>
        <taxon>Tracheophyta</taxon>
        <taxon>Spermatophyta</taxon>
        <taxon>Magnoliopsida</taxon>
        <taxon>Liliopsida</taxon>
        <taxon>Asparagales</taxon>
        <taxon>Hyacinthaceae</taxon>
        <taxon>Ornithogaloideae</taxon>
        <taxon>Albuca</taxon>
    </lineage>
</organism>
<feature type="domain" description="K Homology" evidence="4">
    <location>
        <begin position="134"/>
        <end position="212"/>
    </location>
</feature>
<feature type="domain" description="K Homology" evidence="4">
    <location>
        <begin position="381"/>
        <end position="455"/>
    </location>
</feature>
<dbReference type="GO" id="GO:0003723">
    <property type="term" value="F:RNA binding"/>
    <property type="evidence" value="ECO:0007669"/>
    <property type="project" value="UniProtKB-UniRule"/>
</dbReference>